<evidence type="ECO:0000259" key="4">
    <source>
        <dbReference type="SMART" id="SM00990"/>
    </source>
</evidence>
<evidence type="ECO:0000256" key="3">
    <source>
        <dbReference type="ARBA" id="ARBA00022801"/>
    </source>
</evidence>
<feature type="domain" description="VRR-NUC" evidence="4">
    <location>
        <begin position="1"/>
        <end position="81"/>
    </location>
</feature>
<dbReference type="InterPro" id="IPR011856">
    <property type="entry name" value="tRNA_endonuc-like_dom_sf"/>
</dbReference>
<dbReference type="EMBL" id="BK015514">
    <property type="protein sequence ID" value="DAE10579.1"/>
    <property type="molecule type" value="Genomic_DNA"/>
</dbReference>
<dbReference type="SMART" id="SM00990">
    <property type="entry name" value="VRR_NUC"/>
    <property type="match status" value="1"/>
</dbReference>
<accession>A0A8S5PVR5</accession>
<evidence type="ECO:0000256" key="2">
    <source>
        <dbReference type="ARBA" id="ARBA00022722"/>
    </source>
</evidence>
<evidence type="ECO:0000313" key="5">
    <source>
        <dbReference type="EMBL" id="DAE10579.1"/>
    </source>
</evidence>
<organism evidence="5">
    <name type="scientific">Myoviridae sp. ctMb725</name>
    <dbReference type="NCBI Taxonomy" id="2825088"/>
    <lineage>
        <taxon>Viruses</taxon>
        <taxon>Duplodnaviria</taxon>
        <taxon>Heunggongvirae</taxon>
        <taxon>Uroviricota</taxon>
        <taxon>Caudoviricetes</taxon>
    </lineage>
</organism>
<protein>
    <submittedName>
        <fullName evidence="5">Nuclease</fullName>
    </submittedName>
</protein>
<keyword evidence="3" id="KW-0378">Hydrolase</keyword>
<comment type="cofactor">
    <cofactor evidence="1">
        <name>Mg(2+)</name>
        <dbReference type="ChEBI" id="CHEBI:18420"/>
    </cofactor>
</comment>
<dbReference type="GO" id="GO:0016788">
    <property type="term" value="F:hydrolase activity, acting on ester bonds"/>
    <property type="evidence" value="ECO:0007669"/>
    <property type="project" value="InterPro"/>
</dbReference>
<evidence type="ECO:0000256" key="1">
    <source>
        <dbReference type="ARBA" id="ARBA00001946"/>
    </source>
</evidence>
<dbReference type="GO" id="GO:0003676">
    <property type="term" value="F:nucleic acid binding"/>
    <property type="evidence" value="ECO:0007669"/>
    <property type="project" value="InterPro"/>
</dbReference>
<dbReference type="GO" id="GO:0004518">
    <property type="term" value="F:nuclease activity"/>
    <property type="evidence" value="ECO:0007669"/>
    <property type="project" value="UniProtKB-KW"/>
</dbReference>
<proteinExistence type="predicted"/>
<keyword evidence="2" id="KW-0540">Nuclease</keyword>
<reference evidence="5" key="1">
    <citation type="journal article" date="2021" name="Proc. Natl. Acad. Sci. U.S.A.">
        <title>A Catalog of Tens of Thousands of Viruses from Human Metagenomes Reveals Hidden Associations with Chronic Diseases.</title>
        <authorList>
            <person name="Tisza M.J."/>
            <person name="Buck C.B."/>
        </authorList>
    </citation>
    <scope>NUCLEOTIDE SEQUENCE</scope>
    <source>
        <strain evidence="5">CtMb725</strain>
    </source>
</reference>
<dbReference type="Gene3D" id="3.40.1350.10">
    <property type="match status" value="1"/>
</dbReference>
<sequence>MRESQIEARLSREVKHAGGLCLKWVSPGCTGVMDRIVLLPGGRVIFVELKQPGGRLSERQKWMADALARLGMAVRCLWNKEQVDKFLEEVTRGGIPSA</sequence>
<name>A0A8S5PVR5_9CAUD</name>
<dbReference type="InterPro" id="IPR014883">
    <property type="entry name" value="VRR_NUC"/>
</dbReference>